<proteinExistence type="predicted"/>
<organism evidence="1 2">
    <name type="scientific">Pseudomonas fluorescens</name>
    <dbReference type="NCBI Taxonomy" id="294"/>
    <lineage>
        <taxon>Bacteria</taxon>
        <taxon>Pseudomonadati</taxon>
        <taxon>Pseudomonadota</taxon>
        <taxon>Gammaproteobacteria</taxon>
        <taxon>Pseudomonadales</taxon>
        <taxon>Pseudomonadaceae</taxon>
        <taxon>Pseudomonas</taxon>
    </lineage>
</organism>
<dbReference type="Proteomes" id="UP000326953">
    <property type="component" value="Unassembled WGS sequence"/>
</dbReference>
<protein>
    <submittedName>
        <fullName evidence="1">Uncharacterized protein</fullName>
    </submittedName>
</protein>
<reference evidence="1 2" key="1">
    <citation type="submission" date="2019-09" db="EMBL/GenBank/DDBJ databases">
        <authorList>
            <person name="Chandra G."/>
            <person name="Truman W A."/>
        </authorList>
    </citation>
    <scope>NUCLEOTIDE SEQUENCE [LARGE SCALE GENOMIC DNA]</scope>
    <source>
        <strain evidence="1">PS662</strain>
    </source>
</reference>
<name>A0A5E6PVY6_PSEFL</name>
<accession>A0A5E6PVY6</accession>
<sequence>MANRSKKVVLSARVDPYLKAALELLAASSNEKIVKILESCLENGMNDRTITNPFKAPQKDLGKISFMVAFTAIWSENETLYKLRAGTLGPDFAGEELSMVAMFINGDKYFDGEFDVFGDLNGSTEKFGFKPLMQPRVNLALVEKEWPIVEEYVRFLANNKPLQPGYADYKSMRAHSLAK</sequence>
<dbReference type="RefSeq" id="WP_150709604.1">
    <property type="nucleotide sequence ID" value="NZ_CABVHK010000002.1"/>
</dbReference>
<evidence type="ECO:0000313" key="1">
    <source>
        <dbReference type="EMBL" id="VVM47846.1"/>
    </source>
</evidence>
<dbReference type="EMBL" id="CABVHK010000002">
    <property type="protein sequence ID" value="VVM47846.1"/>
    <property type="molecule type" value="Genomic_DNA"/>
</dbReference>
<gene>
    <name evidence="1" type="ORF">PS662_00629</name>
</gene>
<dbReference type="AlphaFoldDB" id="A0A5E6PVY6"/>
<dbReference type="OrthoDB" id="6887172at2"/>
<evidence type="ECO:0000313" key="2">
    <source>
        <dbReference type="Proteomes" id="UP000326953"/>
    </source>
</evidence>